<reference evidence="2 3" key="1">
    <citation type="journal article" date="2014" name="Mol. Ecol.">
        <title>Evolution of Synechococcus.</title>
        <authorList>
            <person name="Dvorak P."/>
            <person name="Casamatta D."/>
            <person name="Hasler P."/>
            <person name="Poulickova A."/>
            <person name="Ondrej V."/>
            <person name="Sanges R."/>
        </authorList>
    </citation>
    <scope>NUCLEOTIDE SEQUENCE [LARGE SCALE GENOMIC DNA]</scope>
    <source>
        <strain evidence="2 3">CAUP A 1101</strain>
    </source>
</reference>
<accession>A0A098TLR4</accession>
<dbReference type="Proteomes" id="UP000030170">
    <property type="component" value="Unassembled WGS sequence"/>
</dbReference>
<organism evidence="2 3">
    <name type="scientific">Neosynechococcus sphagnicola sy1</name>
    <dbReference type="NCBI Taxonomy" id="1497020"/>
    <lineage>
        <taxon>Bacteria</taxon>
        <taxon>Bacillati</taxon>
        <taxon>Cyanobacteriota</taxon>
        <taxon>Cyanophyceae</taxon>
        <taxon>Neosynechococcales</taxon>
        <taxon>Neosynechococcaceae</taxon>
        <taxon>Neosynechococcus</taxon>
    </lineage>
</organism>
<comment type="caution">
    <text evidence="2">The sequence shown here is derived from an EMBL/GenBank/DDBJ whole genome shotgun (WGS) entry which is preliminary data.</text>
</comment>
<evidence type="ECO:0000256" key="1">
    <source>
        <dbReference type="SAM" id="MobiDB-lite"/>
    </source>
</evidence>
<proteinExistence type="predicted"/>
<name>A0A098TLR4_9CYAN</name>
<keyword evidence="3" id="KW-1185">Reference proteome</keyword>
<evidence type="ECO:0000313" key="3">
    <source>
        <dbReference type="Proteomes" id="UP000030170"/>
    </source>
</evidence>
<sequence>MNGNLSPQASSTDQRLEKVTGALEKLVSPSKPGFGGGVTINQNNDNKVTVNAAPGDTNGTQAMTNSTLQVLDDIMKKAKVAAQAAF</sequence>
<protein>
    <submittedName>
        <fullName evidence="2">Uncharacterized protein</fullName>
    </submittedName>
</protein>
<gene>
    <name evidence="2" type="ORF">DO97_03475</name>
</gene>
<dbReference type="EMBL" id="JJML01000017">
    <property type="protein sequence ID" value="KGF72812.1"/>
    <property type="molecule type" value="Genomic_DNA"/>
</dbReference>
<dbReference type="AlphaFoldDB" id="A0A098TLR4"/>
<evidence type="ECO:0000313" key="2">
    <source>
        <dbReference type="EMBL" id="KGF72812.1"/>
    </source>
</evidence>
<feature type="region of interest" description="Disordered" evidence="1">
    <location>
        <begin position="27"/>
        <end position="46"/>
    </location>
</feature>